<sequence>MKYFGFLFILLGIVACENPLTVHKNLPPNNDWSAREATIPMKDSLEEGSTYLPVYSEIYQRNQNFTFDLTATVSIRNISLNDTIYVKSANYYNTHGELIRKYLTTPVFVRPMETIEIVVNEDDKEGGTGANFVFEWAMKKQALEPFFEAVMISTTGQQGLSFTTRGIRKK</sequence>
<dbReference type="Proteomes" id="UP000515514">
    <property type="component" value="Chromosome"/>
</dbReference>
<dbReference type="AlphaFoldDB" id="A0A7G8PU83"/>
<evidence type="ECO:0000313" key="1">
    <source>
        <dbReference type="EMBL" id="QNJ97899.1"/>
    </source>
</evidence>
<gene>
    <name evidence="1" type="ORF">ALE3EI_1336</name>
</gene>
<evidence type="ECO:0008006" key="3">
    <source>
        <dbReference type="Google" id="ProtNLM"/>
    </source>
</evidence>
<dbReference type="EMBL" id="CP052909">
    <property type="protein sequence ID" value="QNJ97899.1"/>
    <property type="molecule type" value="Genomic_DNA"/>
</dbReference>
<organism evidence="1 2">
    <name type="scientific">Constantimarinum furrinae</name>
    <dbReference type="NCBI Taxonomy" id="2562285"/>
    <lineage>
        <taxon>Bacteria</taxon>
        <taxon>Pseudomonadati</taxon>
        <taxon>Bacteroidota</taxon>
        <taxon>Flavobacteriia</taxon>
        <taxon>Flavobacteriales</taxon>
        <taxon>Flavobacteriaceae</taxon>
        <taxon>Altibacter/Constantimarinum group</taxon>
        <taxon>Constantimarinum</taxon>
    </lineage>
</organism>
<reference evidence="1 2" key="1">
    <citation type="submission" date="2020-04" db="EMBL/GenBank/DDBJ databases">
        <title>Genome sequence of Altibacter aquimarinus strain ALE3EI.</title>
        <authorList>
            <person name="Oh H.-M."/>
            <person name="Jang D."/>
        </authorList>
    </citation>
    <scope>NUCLEOTIDE SEQUENCE [LARGE SCALE GENOMIC DNA]</scope>
    <source>
        <strain evidence="1 2">ALE3EI</strain>
    </source>
</reference>
<dbReference type="InterPro" id="IPR021471">
    <property type="entry name" value="DUF3124"/>
</dbReference>
<dbReference type="Pfam" id="PF11322">
    <property type="entry name" value="DUF3124"/>
    <property type="match status" value="1"/>
</dbReference>
<dbReference type="KEGG" id="alti:ALE3EI_1336"/>
<name>A0A7G8PU83_9FLAO</name>
<proteinExistence type="predicted"/>
<accession>A0A7G8PU83</accession>
<dbReference type="PROSITE" id="PS51257">
    <property type="entry name" value="PROKAR_LIPOPROTEIN"/>
    <property type="match status" value="1"/>
</dbReference>
<keyword evidence="2" id="KW-1185">Reference proteome</keyword>
<dbReference type="RefSeq" id="WP_186992186.1">
    <property type="nucleotide sequence ID" value="NZ_CP052909.1"/>
</dbReference>
<evidence type="ECO:0000313" key="2">
    <source>
        <dbReference type="Proteomes" id="UP000515514"/>
    </source>
</evidence>
<protein>
    <recommendedName>
        <fullName evidence="3">DUF3124 domain-containing protein</fullName>
    </recommendedName>
</protein>